<dbReference type="InterPro" id="IPR004036">
    <property type="entry name" value="Endonuclease-III-like_CS2"/>
</dbReference>
<dbReference type="InterPro" id="IPR015797">
    <property type="entry name" value="NUDIX_hydrolase-like_dom_sf"/>
</dbReference>
<evidence type="ECO:0000256" key="1">
    <source>
        <dbReference type="ARBA" id="ARBA00000843"/>
    </source>
</evidence>
<dbReference type="EC" id="3.2.2.31" evidence="4 14"/>
<comment type="function">
    <text evidence="2">Adenine glycosylase active on G-A mispairs. MutY also corrects error-prone DNA synthesis past GO lesions which are due to the oxidatively damaged form of guanine: 7,8-dihydro-8-oxoguanine (8-oxo-dGTP).</text>
</comment>
<dbReference type="EMBL" id="CACRUA010000079">
    <property type="protein sequence ID" value="VYU80598.1"/>
    <property type="molecule type" value="Genomic_DNA"/>
</dbReference>
<evidence type="ECO:0000256" key="12">
    <source>
        <dbReference type="ARBA" id="ARBA00023204"/>
    </source>
</evidence>
<dbReference type="Pfam" id="PF14815">
    <property type="entry name" value="NUDIX_4"/>
    <property type="match status" value="1"/>
</dbReference>
<evidence type="ECO:0000256" key="8">
    <source>
        <dbReference type="ARBA" id="ARBA00022763"/>
    </source>
</evidence>
<reference evidence="16" key="1">
    <citation type="submission" date="2019-11" db="EMBL/GenBank/DDBJ databases">
        <authorList>
            <person name="Feng L."/>
        </authorList>
    </citation>
    <scope>NUCLEOTIDE SEQUENCE</scope>
    <source>
        <strain evidence="16">CsymbiosumLFYP84</strain>
    </source>
</reference>
<evidence type="ECO:0000256" key="2">
    <source>
        <dbReference type="ARBA" id="ARBA00002933"/>
    </source>
</evidence>
<name>A0A6N3HW32_CLOSY</name>
<evidence type="ECO:0000256" key="7">
    <source>
        <dbReference type="ARBA" id="ARBA00022723"/>
    </source>
</evidence>
<evidence type="ECO:0000256" key="4">
    <source>
        <dbReference type="ARBA" id="ARBA00012045"/>
    </source>
</evidence>
<accession>A0A6N3HW32</accession>
<dbReference type="GO" id="GO:0006298">
    <property type="term" value="P:mismatch repair"/>
    <property type="evidence" value="ECO:0007669"/>
    <property type="project" value="TreeGrafter"/>
</dbReference>
<dbReference type="InterPro" id="IPR011257">
    <property type="entry name" value="DNA_glycosylase"/>
</dbReference>
<dbReference type="GO" id="GO:0046872">
    <property type="term" value="F:metal ion binding"/>
    <property type="evidence" value="ECO:0007669"/>
    <property type="project" value="UniProtKB-UniRule"/>
</dbReference>
<dbReference type="RefSeq" id="WP_021642518.1">
    <property type="nucleotide sequence ID" value="NZ_BAABZD010000001.1"/>
</dbReference>
<comment type="catalytic activity">
    <reaction evidence="1 14">
        <text>Hydrolyzes free adenine bases from 7,8-dihydro-8-oxoguanine:adenine mismatched double-stranded DNA, leaving an apurinic site.</text>
        <dbReference type="EC" id="3.2.2.31"/>
    </reaction>
</comment>
<evidence type="ECO:0000256" key="11">
    <source>
        <dbReference type="ARBA" id="ARBA00023014"/>
    </source>
</evidence>
<dbReference type="FunFam" id="1.10.340.30:FF:000002">
    <property type="entry name" value="Adenine DNA glycosylase"/>
    <property type="match status" value="1"/>
</dbReference>
<dbReference type="PANTHER" id="PTHR42944:SF1">
    <property type="entry name" value="ADENINE DNA GLYCOSYLASE"/>
    <property type="match status" value="1"/>
</dbReference>
<evidence type="ECO:0000256" key="6">
    <source>
        <dbReference type="ARBA" id="ARBA00022485"/>
    </source>
</evidence>
<dbReference type="Pfam" id="PF00730">
    <property type="entry name" value="HhH-GPD"/>
    <property type="match status" value="1"/>
</dbReference>
<comment type="similarity">
    <text evidence="3 14">Belongs to the Nth/MutY family.</text>
</comment>
<sequence>MEYLYSKLKTLERPDTPLTEDERLRAVRGPLLHWYDNNRRILPWREEPEAYKVWISEIMLQQTRVEAVKPYFARFMEALPDVISLAAADEETLLKLWEGLGYYSRARNLKKAAQVIVDEHGGVMPDSYDKLLKLPGIGSYTAGAISSIAFGIPEPAVDGNVLRVISRLLADRGDITKAGTKKRYELLIRDNMDRERAGDYNQALIELGAIVCIPAGKPLCGECPMNSLCLALKGELTDVIPVKAPKKPRRIEEKTIFLLEWEDKAAIRKRSGKGLLASLYEFPNIPGHAGEEELSEVLGLPKEDILASERLPDSVHIFSHVEWHMTGYRVKIAKEHPELFHMVKKEEIFSKYPLPNAFGVYTKALM</sequence>
<dbReference type="CDD" id="cd03431">
    <property type="entry name" value="NUDIX_DNA_Glycosylase_C-MutY"/>
    <property type="match status" value="1"/>
</dbReference>
<evidence type="ECO:0000256" key="14">
    <source>
        <dbReference type="RuleBase" id="RU365096"/>
    </source>
</evidence>
<dbReference type="CDD" id="cd00056">
    <property type="entry name" value="ENDO3c"/>
    <property type="match status" value="1"/>
</dbReference>
<gene>
    <name evidence="16" type="primary">yfhQ</name>
    <name evidence="16" type="ORF">CSLFYP84_04279</name>
</gene>
<evidence type="ECO:0000256" key="10">
    <source>
        <dbReference type="ARBA" id="ARBA00023004"/>
    </source>
</evidence>
<keyword evidence="7" id="KW-0479">Metal-binding</keyword>
<evidence type="ECO:0000256" key="5">
    <source>
        <dbReference type="ARBA" id="ARBA00022023"/>
    </source>
</evidence>
<comment type="cofactor">
    <cofactor evidence="14">
        <name>[4Fe-4S] cluster</name>
        <dbReference type="ChEBI" id="CHEBI:49883"/>
    </cofactor>
    <text evidence="14">Binds 1 [4Fe-4S] cluster.</text>
</comment>
<dbReference type="Pfam" id="PF00633">
    <property type="entry name" value="HHH"/>
    <property type="match status" value="1"/>
</dbReference>
<dbReference type="InterPro" id="IPR005760">
    <property type="entry name" value="A/G_AdeGlyc_MutY"/>
</dbReference>
<dbReference type="SUPFAM" id="SSF48150">
    <property type="entry name" value="DNA-glycosylase"/>
    <property type="match status" value="1"/>
</dbReference>
<keyword evidence="13 14" id="KW-0326">Glycosidase</keyword>
<dbReference type="SUPFAM" id="SSF55811">
    <property type="entry name" value="Nudix"/>
    <property type="match status" value="1"/>
</dbReference>
<keyword evidence="8 14" id="KW-0227">DNA damage</keyword>
<evidence type="ECO:0000259" key="15">
    <source>
        <dbReference type="SMART" id="SM00478"/>
    </source>
</evidence>
<evidence type="ECO:0000256" key="3">
    <source>
        <dbReference type="ARBA" id="ARBA00008343"/>
    </source>
</evidence>
<dbReference type="InterPro" id="IPR029119">
    <property type="entry name" value="MutY_C"/>
</dbReference>
<evidence type="ECO:0000256" key="9">
    <source>
        <dbReference type="ARBA" id="ARBA00022801"/>
    </source>
</evidence>
<dbReference type="GO" id="GO:0035485">
    <property type="term" value="F:adenine/guanine mispair binding"/>
    <property type="evidence" value="ECO:0007669"/>
    <property type="project" value="TreeGrafter"/>
</dbReference>
<dbReference type="InterPro" id="IPR023170">
    <property type="entry name" value="HhH_base_excis_C"/>
</dbReference>
<protein>
    <recommendedName>
        <fullName evidence="5 14">Adenine DNA glycosylase</fullName>
        <ecNumber evidence="4 14">3.2.2.31</ecNumber>
    </recommendedName>
</protein>
<dbReference type="GO" id="GO:0000701">
    <property type="term" value="F:purine-specific mismatch base pair DNA N-glycosylase activity"/>
    <property type="evidence" value="ECO:0007669"/>
    <property type="project" value="UniProtKB-EC"/>
</dbReference>
<proteinExistence type="inferred from homology"/>
<dbReference type="GO" id="GO:0006284">
    <property type="term" value="P:base-excision repair"/>
    <property type="evidence" value="ECO:0007669"/>
    <property type="project" value="UniProtKB-UniRule"/>
</dbReference>
<dbReference type="SMART" id="SM00478">
    <property type="entry name" value="ENDO3c"/>
    <property type="match status" value="1"/>
</dbReference>
<keyword evidence="10 14" id="KW-0408">Iron</keyword>
<dbReference type="InterPro" id="IPR000445">
    <property type="entry name" value="HhH_motif"/>
</dbReference>
<dbReference type="InterPro" id="IPR003265">
    <property type="entry name" value="HhH-GPD_domain"/>
</dbReference>
<evidence type="ECO:0000256" key="13">
    <source>
        <dbReference type="ARBA" id="ARBA00023295"/>
    </source>
</evidence>
<dbReference type="Gene3D" id="1.10.340.30">
    <property type="entry name" value="Hypothetical protein, domain 2"/>
    <property type="match status" value="1"/>
</dbReference>
<dbReference type="NCBIfam" id="TIGR01084">
    <property type="entry name" value="mutY"/>
    <property type="match status" value="1"/>
</dbReference>
<keyword evidence="12" id="KW-0234">DNA repair</keyword>
<evidence type="ECO:0000313" key="16">
    <source>
        <dbReference type="EMBL" id="VYU80598.1"/>
    </source>
</evidence>
<dbReference type="PROSITE" id="PS01155">
    <property type="entry name" value="ENDONUCLEASE_III_2"/>
    <property type="match status" value="1"/>
</dbReference>
<dbReference type="GO" id="GO:0032357">
    <property type="term" value="F:oxidized purine DNA binding"/>
    <property type="evidence" value="ECO:0007669"/>
    <property type="project" value="TreeGrafter"/>
</dbReference>
<keyword evidence="9 16" id="KW-0378">Hydrolase</keyword>
<dbReference type="GO" id="GO:0051539">
    <property type="term" value="F:4 iron, 4 sulfur cluster binding"/>
    <property type="evidence" value="ECO:0007669"/>
    <property type="project" value="UniProtKB-UniRule"/>
</dbReference>
<dbReference type="Gene3D" id="1.10.1670.10">
    <property type="entry name" value="Helix-hairpin-Helix base-excision DNA repair enzymes (C-terminal)"/>
    <property type="match status" value="1"/>
</dbReference>
<dbReference type="AlphaFoldDB" id="A0A6N3HW32"/>
<dbReference type="InterPro" id="IPR044298">
    <property type="entry name" value="MIG/MutY"/>
</dbReference>
<organism evidence="16">
    <name type="scientific">Clostridium symbiosum</name>
    <name type="common">Bacteroides symbiosus</name>
    <dbReference type="NCBI Taxonomy" id="1512"/>
    <lineage>
        <taxon>Bacteria</taxon>
        <taxon>Bacillati</taxon>
        <taxon>Bacillota</taxon>
        <taxon>Clostridia</taxon>
        <taxon>Lachnospirales</taxon>
        <taxon>Lachnospiraceae</taxon>
        <taxon>Otoolea</taxon>
    </lineage>
</organism>
<dbReference type="Gene3D" id="3.90.79.10">
    <property type="entry name" value="Nucleoside Triphosphate Pyrophosphohydrolase"/>
    <property type="match status" value="1"/>
</dbReference>
<dbReference type="PANTHER" id="PTHR42944">
    <property type="entry name" value="ADENINE DNA GLYCOSYLASE"/>
    <property type="match status" value="1"/>
</dbReference>
<feature type="domain" description="HhH-GPD" evidence="15">
    <location>
        <begin position="59"/>
        <end position="210"/>
    </location>
</feature>
<keyword evidence="6" id="KW-0004">4Fe-4S</keyword>
<dbReference type="GO" id="GO:0034039">
    <property type="term" value="F:8-oxo-7,8-dihydroguanine DNA N-glycosylase activity"/>
    <property type="evidence" value="ECO:0007669"/>
    <property type="project" value="TreeGrafter"/>
</dbReference>
<keyword evidence="11" id="KW-0411">Iron-sulfur</keyword>